<name>A0AC61S8V1_9EURY</name>
<protein>
    <submittedName>
        <fullName evidence="1">AarF/ABC1/UbiB kinase family protein</fullName>
    </submittedName>
</protein>
<accession>A0AC61S8V1</accession>
<comment type="caution">
    <text evidence="1">The sequence shown here is derived from an EMBL/GenBank/DDBJ whole genome shotgun (WGS) entry which is preliminary data.</text>
</comment>
<keyword evidence="1" id="KW-0418">Kinase</keyword>
<gene>
    <name evidence="1" type="ORF">C5S46_07330</name>
</gene>
<keyword evidence="1" id="KW-0808">Transferase</keyword>
<evidence type="ECO:0000313" key="1">
    <source>
        <dbReference type="EMBL" id="TKY91151.1"/>
    </source>
</evidence>
<sequence>MHIRKIGLISRTYRHAERYHQILVVLFKYGFGDIIAKLHIGRYIDVVLPKKIKRQQEIVKEYTPSERARMAMEELGPTFIKMGQFLSTRPDLIPMEFLTQFEKLQDQVPLFPYADVKNIIEIELKASMDTIFYEFNETPIAAASIGQVHRATLISGEDVAVKIQRPDIRKTIEVDLEIILNLATLLENNIESLRIFSPTDIVTEFAETLMKEIDYKNEAINIERFASQFLNEPHVYIPKLFPEISTTKVFTMEYIDGIKASDIERLDREGYDKKVIAIRGAELIFEQIFTHGFFHADPHPGNIMILHDNVICYLDFGMMGRINRQTKEDFVDLVIAVVQQNEVKSADILLQLVRTDVEIDRRKLEQDISDITMQYLNKPLKDIHGGRVIQQFMTIIARHQLHIPPNLFLMIKAMTTVGGLGMMLDPDFEYNRVATPFIKRVRMERMHPKRMANDMLNFSTHTIHTLKEFPDEIRDILQQAKAGHTTIRVEPYGLTPTFNVIDRVTNLISFSIVLASLVIGSGLIIHADTPPRWMGVSMIGIIGFLGAGILGFWLLISILKHGRI</sequence>
<dbReference type="Proteomes" id="UP000315423">
    <property type="component" value="Unassembled WGS sequence"/>
</dbReference>
<organism evidence="1 2">
    <name type="scientific">Candidatus Methanomarinus sp</name>
    <dbReference type="NCBI Taxonomy" id="3386244"/>
    <lineage>
        <taxon>Archaea</taxon>
        <taxon>Methanobacteriati</taxon>
        <taxon>Methanobacteriota</taxon>
        <taxon>Stenosarchaea group</taxon>
        <taxon>Methanomicrobia</taxon>
        <taxon>Methanosarcinales</taxon>
        <taxon>ANME-2 cluster</taxon>
        <taxon>Candidatus Methanocomedenaceae</taxon>
        <taxon>Candidatus Methanomarinus</taxon>
    </lineage>
</organism>
<proteinExistence type="predicted"/>
<reference evidence="1" key="1">
    <citation type="submission" date="2018-09" db="EMBL/GenBank/DDBJ databases">
        <title>A genomic encyclopedia of anaerobic methanotrophic archaea.</title>
        <authorList>
            <person name="Skennerton C.T."/>
            <person name="Chadwick G.L."/>
            <person name="Laso-Perez R."/>
            <person name="Leu A.O."/>
            <person name="Speth D.R."/>
            <person name="Yu H."/>
            <person name="Morgan-Lang C."/>
            <person name="Hatzenpichler R."/>
            <person name="Goudeau D."/>
            <person name="Malmstrom R."/>
            <person name="Woyke T."/>
            <person name="Hallam S."/>
            <person name="Tyson G.W."/>
            <person name="Wegener G."/>
            <person name="Boetius A."/>
            <person name="Orphan V.J."/>
        </authorList>
    </citation>
    <scope>NUCLEOTIDE SEQUENCE</scope>
    <source>
        <strain evidence="1">CONS3730D10UFb2</strain>
    </source>
</reference>
<evidence type="ECO:0000313" key="2">
    <source>
        <dbReference type="Proteomes" id="UP000315423"/>
    </source>
</evidence>
<dbReference type="EMBL" id="QYBA01000252">
    <property type="protein sequence ID" value="TKY91151.1"/>
    <property type="molecule type" value="Genomic_DNA"/>
</dbReference>